<dbReference type="FunFam" id="3.10.450.10:FF:000004">
    <property type="entry name" value="Cystatin C"/>
    <property type="match status" value="1"/>
</dbReference>
<evidence type="ECO:0000259" key="6">
    <source>
        <dbReference type="SMART" id="SM00043"/>
    </source>
</evidence>
<dbReference type="Gene3D" id="3.10.450.10">
    <property type="match status" value="1"/>
</dbReference>
<feature type="chain" id="PRO_5036209923" description="Cystatin domain-containing protein" evidence="5">
    <location>
        <begin position="22"/>
        <end position="131"/>
    </location>
</feature>
<evidence type="ECO:0000256" key="2">
    <source>
        <dbReference type="ARBA" id="ARBA00022690"/>
    </source>
</evidence>
<dbReference type="GO" id="GO:0005615">
    <property type="term" value="C:extracellular space"/>
    <property type="evidence" value="ECO:0007669"/>
    <property type="project" value="TreeGrafter"/>
</dbReference>
<keyword evidence="4" id="KW-1015">Disulfide bond</keyword>
<dbReference type="GO" id="GO:0005737">
    <property type="term" value="C:cytoplasm"/>
    <property type="evidence" value="ECO:0007669"/>
    <property type="project" value="TreeGrafter"/>
</dbReference>
<proteinExistence type="inferred from homology"/>
<comment type="similarity">
    <text evidence="1">Belongs to the cystatin family.</text>
</comment>
<evidence type="ECO:0000256" key="3">
    <source>
        <dbReference type="ARBA" id="ARBA00022704"/>
    </source>
</evidence>
<keyword evidence="8" id="KW-1185">Reference proteome</keyword>
<dbReference type="SUPFAM" id="SSF54403">
    <property type="entry name" value="Cystatin/monellin"/>
    <property type="match status" value="1"/>
</dbReference>
<accession>A0A7R9AHW2</accession>
<evidence type="ECO:0000313" key="7">
    <source>
        <dbReference type="EMBL" id="CAD7254538.1"/>
    </source>
</evidence>
<protein>
    <recommendedName>
        <fullName evidence="6">Cystatin domain-containing protein</fullName>
    </recommendedName>
</protein>
<dbReference type="GO" id="GO:0031982">
    <property type="term" value="C:vesicle"/>
    <property type="evidence" value="ECO:0007669"/>
    <property type="project" value="TreeGrafter"/>
</dbReference>
<dbReference type="EMBL" id="CAJPEV010010300">
    <property type="protein sequence ID" value="CAG0905954.1"/>
    <property type="molecule type" value="Genomic_DNA"/>
</dbReference>
<dbReference type="PANTHER" id="PTHR46186">
    <property type="entry name" value="CYSTATIN"/>
    <property type="match status" value="1"/>
</dbReference>
<keyword evidence="3" id="KW-0789">Thiol protease inhibitor</keyword>
<evidence type="ECO:0000256" key="5">
    <source>
        <dbReference type="SAM" id="SignalP"/>
    </source>
</evidence>
<feature type="domain" description="Cystatin" evidence="6">
    <location>
        <begin position="22"/>
        <end position="131"/>
    </location>
</feature>
<name>A0A7R9AHW2_9CRUS</name>
<gene>
    <name evidence="7" type="ORF">DSTB1V02_LOCUS14284</name>
</gene>
<reference evidence="7" key="1">
    <citation type="submission" date="2020-11" db="EMBL/GenBank/DDBJ databases">
        <authorList>
            <person name="Tran Van P."/>
        </authorList>
    </citation>
    <scope>NUCLEOTIDE SEQUENCE</scope>
</reference>
<dbReference type="CDD" id="cd00042">
    <property type="entry name" value="CY"/>
    <property type="match status" value="1"/>
</dbReference>
<dbReference type="Proteomes" id="UP000677054">
    <property type="component" value="Unassembled WGS sequence"/>
</dbReference>
<dbReference type="AlphaFoldDB" id="A0A7R9AHW2"/>
<dbReference type="OrthoDB" id="6352801at2759"/>
<keyword evidence="5" id="KW-0732">Signal</keyword>
<evidence type="ECO:0000256" key="1">
    <source>
        <dbReference type="ARBA" id="ARBA00009403"/>
    </source>
</evidence>
<dbReference type="InterPro" id="IPR046350">
    <property type="entry name" value="Cystatin_sf"/>
</dbReference>
<dbReference type="SMART" id="SM00043">
    <property type="entry name" value="CY"/>
    <property type="match status" value="1"/>
</dbReference>
<evidence type="ECO:0000313" key="8">
    <source>
        <dbReference type="Proteomes" id="UP000677054"/>
    </source>
</evidence>
<dbReference type="PANTHER" id="PTHR46186:SF2">
    <property type="entry name" value="CYSTATIN"/>
    <property type="match status" value="1"/>
</dbReference>
<dbReference type="InterPro" id="IPR000010">
    <property type="entry name" value="Cystatin_dom"/>
</dbReference>
<organism evidence="7">
    <name type="scientific">Darwinula stevensoni</name>
    <dbReference type="NCBI Taxonomy" id="69355"/>
    <lineage>
        <taxon>Eukaryota</taxon>
        <taxon>Metazoa</taxon>
        <taxon>Ecdysozoa</taxon>
        <taxon>Arthropoda</taxon>
        <taxon>Crustacea</taxon>
        <taxon>Oligostraca</taxon>
        <taxon>Ostracoda</taxon>
        <taxon>Podocopa</taxon>
        <taxon>Podocopida</taxon>
        <taxon>Darwinulocopina</taxon>
        <taxon>Darwinuloidea</taxon>
        <taxon>Darwinulidae</taxon>
        <taxon>Darwinula</taxon>
    </lineage>
</organism>
<dbReference type="EMBL" id="LR909818">
    <property type="protein sequence ID" value="CAD7254538.1"/>
    <property type="molecule type" value="Genomic_DNA"/>
</dbReference>
<evidence type="ECO:0000256" key="4">
    <source>
        <dbReference type="ARBA" id="ARBA00023157"/>
    </source>
</evidence>
<sequence length="131" mass="14733">MWLSGLCCAAALLGLVAPSTSQLVGAFMDTSLEPQKLAKLIAIAEEEVNRELEDEPNLVKVVRVLRTRSQVVTGVNYRLRVRVGKTRCEKGEVRAMEVCDVKPGQRSRVCDVVVYQRPWDDFSRVTRVRCL</sequence>
<keyword evidence="2" id="KW-0646">Protease inhibitor</keyword>
<feature type="signal peptide" evidence="5">
    <location>
        <begin position="1"/>
        <end position="21"/>
    </location>
</feature>
<dbReference type="Pfam" id="PF00031">
    <property type="entry name" value="Cystatin"/>
    <property type="match status" value="1"/>
</dbReference>
<dbReference type="GO" id="GO:0004869">
    <property type="term" value="F:cysteine-type endopeptidase inhibitor activity"/>
    <property type="evidence" value="ECO:0007669"/>
    <property type="project" value="UniProtKB-KW"/>
</dbReference>